<accession>A0ABS0LQI9</accession>
<feature type="domain" description="CAAX prenyl protease 2/Lysostaphin resistance protein A-like" evidence="3">
    <location>
        <begin position="122"/>
        <end position="218"/>
    </location>
</feature>
<dbReference type="Pfam" id="PF02517">
    <property type="entry name" value="Rce1-like"/>
    <property type="match status" value="1"/>
</dbReference>
<keyword evidence="4" id="KW-0645">Protease</keyword>
<dbReference type="InterPro" id="IPR003675">
    <property type="entry name" value="Rce1/LyrA-like_dom"/>
</dbReference>
<feature type="transmembrane region" description="Helical" evidence="2">
    <location>
        <begin position="45"/>
        <end position="65"/>
    </location>
</feature>
<feature type="transmembrane region" description="Helical" evidence="2">
    <location>
        <begin position="211"/>
        <end position="231"/>
    </location>
</feature>
<dbReference type="PANTHER" id="PTHR39430">
    <property type="entry name" value="MEMBRANE-ASSOCIATED PROTEASE-RELATED"/>
    <property type="match status" value="1"/>
</dbReference>
<gene>
    <name evidence="4" type="ORF">HZY91_04865</name>
</gene>
<keyword evidence="5" id="KW-1185">Reference proteome</keyword>
<dbReference type="RefSeq" id="WP_197115133.1">
    <property type="nucleotide sequence ID" value="NZ_JACBXQ010000002.1"/>
</dbReference>
<dbReference type="EMBL" id="JACBXQ010000002">
    <property type="protein sequence ID" value="MBG9986222.1"/>
    <property type="molecule type" value="Genomic_DNA"/>
</dbReference>
<feature type="transmembrane region" description="Helical" evidence="2">
    <location>
        <begin position="12"/>
        <end position="33"/>
    </location>
</feature>
<keyword evidence="2" id="KW-0812">Transmembrane</keyword>
<dbReference type="PANTHER" id="PTHR39430:SF1">
    <property type="entry name" value="PROTEASE"/>
    <property type="match status" value="1"/>
</dbReference>
<feature type="transmembrane region" description="Helical" evidence="2">
    <location>
        <begin position="251"/>
        <end position="274"/>
    </location>
</feature>
<evidence type="ECO:0000313" key="5">
    <source>
        <dbReference type="Proteomes" id="UP000721415"/>
    </source>
</evidence>
<reference evidence="4 5" key="1">
    <citation type="submission" date="2020-07" db="EMBL/GenBank/DDBJ databases">
        <title>Facklamia lactis sp. nov., isolated from raw milk.</title>
        <authorList>
            <person name="Doll E.V."/>
            <person name="Huptas C."/>
            <person name="Staib L."/>
            <person name="Wenning M."/>
            <person name="Scherer S."/>
        </authorList>
    </citation>
    <scope>NUCLEOTIDE SEQUENCE [LARGE SCALE GENOMIC DNA]</scope>
    <source>
        <strain evidence="4 5">DSM 111018</strain>
    </source>
</reference>
<evidence type="ECO:0000256" key="2">
    <source>
        <dbReference type="SAM" id="Phobius"/>
    </source>
</evidence>
<name>A0ABS0LQI9_9LACT</name>
<protein>
    <submittedName>
        <fullName evidence="4">CPBP family intramembrane metalloprotease</fullName>
    </submittedName>
</protein>
<feature type="transmembrane region" description="Helical" evidence="2">
    <location>
        <begin position="178"/>
        <end position="199"/>
    </location>
</feature>
<organism evidence="4 5">
    <name type="scientific">Facklamia lactis</name>
    <dbReference type="NCBI Taxonomy" id="2749967"/>
    <lineage>
        <taxon>Bacteria</taxon>
        <taxon>Bacillati</taxon>
        <taxon>Bacillota</taxon>
        <taxon>Bacilli</taxon>
        <taxon>Lactobacillales</taxon>
        <taxon>Aerococcaceae</taxon>
        <taxon>Facklamia</taxon>
    </lineage>
</organism>
<keyword evidence="2" id="KW-0472">Membrane</keyword>
<sequence length="288" mass="33265">MEKLKNKSLVYLFRFLIIFMVGKPLMQFLVLFLSRYLVLDETSKYFNLLFLGSFIIFIILLYIVVKLEKRNLREFGINFIKDYKICFKYLILGIFLPLITLIFLSLCKVYDFKGFNKIDLKYIIASAIAYFIQGSSEELLIRGYLHNRIKEHSNYTIALILNTIFFTLPHILTIDNIFTLEVLVIIINLILISFIFTMINEGERRLLPSIGLHIGWNYSLGVICGTPISGIQPSSGLIKYGNIIENNIITGGNYGIEGSVLLIPILMLLLYLNFRRFDLKKGKLNDSI</sequence>
<feature type="transmembrane region" description="Helical" evidence="2">
    <location>
        <begin position="153"/>
        <end position="172"/>
    </location>
</feature>
<proteinExistence type="inferred from homology"/>
<comment type="caution">
    <text evidence="4">The sequence shown here is derived from an EMBL/GenBank/DDBJ whole genome shotgun (WGS) entry which is preliminary data.</text>
</comment>
<keyword evidence="4" id="KW-0378">Hydrolase</keyword>
<evidence type="ECO:0000259" key="3">
    <source>
        <dbReference type="Pfam" id="PF02517"/>
    </source>
</evidence>
<evidence type="ECO:0000256" key="1">
    <source>
        <dbReference type="ARBA" id="ARBA00009067"/>
    </source>
</evidence>
<dbReference type="GO" id="GO:0008237">
    <property type="term" value="F:metallopeptidase activity"/>
    <property type="evidence" value="ECO:0007669"/>
    <property type="project" value="UniProtKB-KW"/>
</dbReference>
<comment type="similarity">
    <text evidence="1">Belongs to the UPF0177 family.</text>
</comment>
<keyword evidence="4" id="KW-0482">Metalloprotease</keyword>
<dbReference type="Proteomes" id="UP000721415">
    <property type="component" value="Unassembled WGS sequence"/>
</dbReference>
<feature type="transmembrane region" description="Helical" evidence="2">
    <location>
        <begin position="122"/>
        <end position="141"/>
    </location>
</feature>
<evidence type="ECO:0000313" key="4">
    <source>
        <dbReference type="EMBL" id="MBG9986222.1"/>
    </source>
</evidence>
<feature type="transmembrane region" description="Helical" evidence="2">
    <location>
        <begin position="86"/>
        <end position="106"/>
    </location>
</feature>
<keyword evidence="2" id="KW-1133">Transmembrane helix</keyword>